<accession>A0ABU6Q9F3</accession>
<dbReference type="PANTHER" id="PTHR33881">
    <property type="entry name" value="NEUROGENIC LOCUS NOTCH-LIKE PROTEIN"/>
    <property type="match status" value="1"/>
</dbReference>
<gene>
    <name evidence="2" type="ORF">PIB30_020760</name>
</gene>
<keyword evidence="3" id="KW-1185">Reference proteome</keyword>
<sequence>MHVSKPYSLKNLPPILSLCWFLSDMGDLSVILVTFFLLQTLLATSDFISPIYEDVCKEVECGKGTCKPSKNSTFLYECECNPGWKQSLSTHTERFTFLPCIVPNCTLNYSCMEAPAPAPDKERRSNESVFDACFWVDCGGGSCNKTSLFSYSCHCDAGYYNILNATAFPCVKQCALGIGCSNLGIPMMNSSAVASPPTLSESSKNEASSTPQGTCIGLLMLMMFMVSI</sequence>
<evidence type="ECO:0000259" key="1">
    <source>
        <dbReference type="SMART" id="SM00181"/>
    </source>
</evidence>
<organism evidence="2 3">
    <name type="scientific">Stylosanthes scabra</name>
    <dbReference type="NCBI Taxonomy" id="79078"/>
    <lineage>
        <taxon>Eukaryota</taxon>
        <taxon>Viridiplantae</taxon>
        <taxon>Streptophyta</taxon>
        <taxon>Embryophyta</taxon>
        <taxon>Tracheophyta</taxon>
        <taxon>Spermatophyta</taxon>
        <taxon>Magnoliopsida</taxon>
        <taxon>eudicotyledons</taxon>
        <taxon>Gunneridae</taxon>
        <taxon>Pentapetalae</taxon>
        <taxon>rosids</taxon>
        <taxon>fabids</taxon>
        <taxon>Fabales</taxon>
        <taxon>Fabaceae</taxon>
        <taxon>Papilionoideae</taxon>
        <taxon>50 kb inversion clade</taxon>
        <taxon>dalbergioids sensu lato</taxon>
        <taxon>Dalbergieae</taxon>
        <taxon>Pterocarpus clade</taxon>
        <taxon>Stylosanthes</taxon>
    </lineage>
</organism>
<dbReference type="EMBL" id="JASCZI010000067">
    <property type="protein sequence ID" value="MED6108148.1"/>
    <property type="molecule type" value="Genomic_DNA"/>
</dbReference>
<dbReference type="SMART" id="SM00181">
    <property type="entry name" value="EGF"/>
    <property type="match status" value="2"/>
</dbReference>
<dbReference type="InterPro" id="IPR000742">
    <property type="entry name" value="EGF"/>
</dbReference>
<feature type="domain" description="EGF-like" evidence="1">
    <location>
        <begin position="132"/>
        <end position="171"/>
    </location>
</feature>
<name>A0ABU6Q9F3_9FABA</name>
<feature type="domain" description="EGF-like" evidence="1">
    <location>
        <begin position="55"/>
        <end position="93"/>
    </location>
</feature>
<evidence type="ECO:0000313" key="2">
    <source>
        <dbReference type="EMBL" id="MED6108148.1"/>
    </source>
</evidence>
<comment type="caution">
    <text evidence="2">The sequence shown here is derived from an EMBL/GenBank/DDBJ whole genome shotgun (WGS) entry which is preliminary data.</text>
</comment>
<evidence type="ECO:0000313" key="3">
    <source>
        <dbReference type="Proteomes" id="UP001341840"/>
    </source>
</evidence>
<protein>
    <recommendedName>
        <fullName evidence="1">EGF-like domain-containing protein</fullName>
    </recommendedName>
</protein>
<dbReference type="PANTHER" id="PTHR33881:SF7">
    <property type="entry name" value="NEUROGENIC LOCUS NOTCH-LIKE PROTEIN"/>
    <property type="match status" value="1"/>
</dbReference>
<proteinExistence type="predicted"/>
<dbReference type="Proteomes" id="UP001341840">
    <property type="component" value="Unassembled WGS sequence"/>
</dbReference>
<reference evidence="2 3" key="1">
    <citation type="journal article" date="2023" name="Plants (Basel)">
        <title>Bridging the Gap: Combining Genomics and Transcriptomics Approaches to Understand Stylosanthes scabra, an Orphan Legume from the Brazilian Caatinga.</title>
        <authorList>
            <person name="Ferreira-Neto J.R.C."/>
            <person name="da Silva M.D."/>
            <person name="Binneck E."/>
            <person name="de Melo N.F."/>
            <person name="da Silva R.H."/>
            <person name="de Melo A.L.T.M."/>
            <person name="Pandolfi V."/>
            <person name="Bustamante F.O."/>
            <person name="Brasileiro-Vidal A.C."/>
            <person name="Benko-Iseppon A.M."/>
        </authorList>
    </citation>
    <scope>NUCLEOTIDE SEQUENCE [LARGE SCALE GENOMIC DNA]</scope>
    <source>
        <tissue evidence="2">Leaves</tissue>
    </source>
</reference>